<accession>A0A3E0VLV0</accession>
<dbReference type="InterPro" id="IPR036291">
    <property type="entry name" value="NAD(P)-bd_dom_sf"/>
</dbReference>
<dbReference type="Pfam" id="PF13561">
    <property type="entry name" value="adh_short_C2"/>
    <property type="match status" value="1"/>
</dbReference>
<evidence type="ECO:0000256" key="1">
    <source>
        <dbReference type="ARBA" id="ARBA00006484"/>
    </source>
</evidence>
<dbReference type="EMBL" id="NBWZ01000001">
    <property type="protein sequence ID" value="RFA10691.1"/>
    <property type="molecule type" value="Genomic_DNA"/>
</dbReference>
<evidence type="ECO:0000313" key="3">
    <source>
        <dbReference type="EMBL" id="RFA10691.1"/>
    </source>
</evidence>
<gene>
    <name evidence="3" type="ORF">B7R54_16875</name>
</gene>
<dbReference type="PANTHER" id="PTHR43008:SF14">
    <property type="entry name" value="DEHYDROGENASE ARBD, PUTATIVE-RELATED"/>
    <property type="match status" value="1"/>
</dbReference>
<dbReference type="RefSeq" id="WP_116416066.1">
    <property type="nucleotide sequence ID" value="NZ_NBWZ01000001.1"/>
</dbReference>
<evidence type="ECO:0000313" key="4">
    <source>
        <dbReference type="Proteomes" id="UP000256486"/>
    </source>
</evidence>
<dbReference type="AlphaFoldDB" id="A0A3E0VLV0"/>
<dbReference type="InterPro" id="IPR020904">
    <property type="entry name" value="Sc_DH/Rdtase_CS"/>
</dbReference>
<dbReference type="GO" id="GO:0050664">
    <property type="term" value="F:oxidoreductase activity, acting on NAD(P)H, oxygen as acceptor"/>
    <property type="evidence" value="ECO:0007669"/>
    <property type="project" value="TreeGrafter"/>
</dbReference>
<proteinExistence type="inferred from homology"/>
<organism evidence="3 4">
    <name type="scientific">Subtercola boreus</name>
    <dbReference type="NCBI Taxonomy" id="120213"/>
    <lineage>
        <taxon>Bacteria</taxon>
        <taxon>Bacillati</taxon>
        <taxon>Actinomycetota</taxon>
        <taxon>Actinomycetes</taxon>
        <taxon>Micrococcales</taxon>
        <taxon>Microbacteriaceae</taxon>
        <taxon>Subtercola</taxon>
    </lineage>
</organism>
<dbReference type="PRINTS" id="PR00081">
    <property type="entry name" value="GDHRDH"/>
</dbReference>
<dbReference type="InterPro" id="IPR002347">
    <property type="entry name" value="SDR_fam"/>
</dbReference>
<protein>
    <submittedName>
        <fullName evidence="3">Oxidoreductase</fullName>
    </submittedName>
</protein>
<dbReference type="FunFam" id="3.40.50.720:FF:000084">
    <property type="entry name" value="Short-chain dehydrogenase reductase"/>
    <property type="match status" value="1"/>
</dbReference>
<name>A0A3E0VLV0_9MICO</name>
<dbReference type="PROSITE" id="PS00061">
    <property type="entry name" value="ADH_SHORT"/>
    <property type="match status" value="1"/>
</dbReference>
<comment type="caution">
    <text evidence="3">The sequence shown here is derived from an EMBL/GenBank/DDBJ whole genome shotgun (WGS) entry which is preliminary data.</text>
</comment>
<dbReference type="Gene3D" id="3.40.50.720">
    <property type="entry name" value="NAD(P)-binding Rossmann-like Domain"/>
    <property type="match status" value="1"/>
</dbReference>
<reference evidence="3 4" key="1">
    <citation type="submission" date="2017-04" db="EMBL/GenBank/DDBJ databases">
        <title>Comparative genome analysis of Subtercola boreus.</title>
        <authorList>
            <person name="Cho Y.-J."/>
            <person name="Cho A."/>
            <person name="Kim O.-S."/>
            <person name="Lee J.-I."/>
        </authorList>
    </citation>
    <scope>NUCLEOTIDE SEQUENCE [LARGE SCALE GENOMIC DNA]</scope>
    <source>
        <strain evidence="3 4">K300</strain>
    </source>
</reference>
<dbReference type="SUPFAM" id="SSF51735">
    <property type="entry name" value="NAD(P)-binding Rossmann-fold domains"/>
    <property type="match status" value="1"/>
</dbReference>
<dbReference type="Proteomes" id="UP000256486">
    <property type="component" value="Unassembled WGS sequence"/>
</dbReference>
<keyword evidence="4" id="KW-1185">Reference proteome</keyword>
<dbReference type="OrthoDB" id="286404at2"/>
<evidence type="ECO:0000256" key="2">
    <source>
        <dbReference type="ARBA" id="ARBA00023002"/>
    </source>
</evidence>
<keyword evidence="2" id="KW-0560">Oxidoreductase</keyword>
<dbReference type="PANTHER" id="PTHR43008">
    <property type="entry name" value="BENZIL REDUCTASE"/>
    <property type="match status" value="1"/>
</dbReference>
<comment type="similarity">
    <text evidence="1">Belongs to the short-chain dehydrogenases/reductases (SDR) family.</text>
</comment>
<sequence>MQTTLTGKTAVITGGARGIGLTVARALAADGADIALFDLLDTVEETAQQIADEFGVRAMGQKLDVTDQAATAAAFAAVTARLSVPQVLLTAAGIEINGDSVDVTAAQWRKVIDVNLTGTFFSAQAFGHGLLEAGLPGSAILISSMSGLIVNVPQWAASYNSSKAAVAHLGKSLAVEWASANIRVNSMAPGYVLTDLTRQIIEKEPSLHDEWVALIPQRRMATPDDLTGLVSFLASDVSSYITGQQIVIDGGYTAI</sequence>